<dbReference type="GO" id="GO:0016740">
    <property type="term" value="F:transferase activity"/>
    <property type="evidence" value="ECO:0007669"/>
    <property type="project" value="UniProtKB-KW"/>
</dbReference>
<keyword evidence="2" id="KW-0808">Transferase</keyword>
<comment type="caution">
    <text evidence="2">The sequence shown here is derived from an EMBL/GenBank/DDBJ whole genome shotgun (WGS) entry which is preliminary data.</text>
</comment>
<evidence type="ECO:0000259" key="1">
    <source>
        <dbReference type="Pfam" id="PF00117"/>
    </source>
</evidence>
<gene>
    <name evidence="2" type="ORF">EV216_1453</name>
</gene>
<dbReference type="PANTHER" id="PTHR42695:SF5">
    <property type="entry name" value="GLUTAMINE AMIDOTRANSFERASE YLR126C-RELATED"/>
    <property type="match status" value="1"/>
</dbReference>
<dbReference type="InterPro" id="IPR017926">
    <property type="entry name" value="GATASE"/>
</dbReference>
<dbReference type="RefSeq" id="WP_132697121.1">
    <property type="nucleotide sequence ID" value="NZ_SLVM01000045.1"/>
</dbReference>
<proteinExistence type="predicted"/>
<dbReference type="InterPro" id="IPR044992">
    <property type="entry name" value="ChyE-like"/>
</dbReference>
<feature type="domain" description="Glutamine amidotransferase" evidence="1">
    <location>
        <begin position="75"/>
        <end position="175"/>
    </location>
</feature>
<sequence>MRIGILQTGHAPESLRTAHGDYPDMFTRLLAGHGFDFVTHDVEAMDFPASPLDAGGWLITGSRHGVYEDHPFIPPLEEFIRAAMEAAVPVVGICFGHQIIARALGGQVEKFAGGWAVGPTDYRIEGRNYRLNAWHQDQVIRPPEGAVTVGGNDFCAHAALIYGDRAFSVQSHPEFERDFIAGLMQTRAPGLVPEPVLAEARARLDQPTDSQAMAARIARFFTERR</sequence>
<dbReference type="PANTHER" id="PTHR42695">
    <property type="entry name" value="GLUTAMINE AMIDOTRANSFERASE YLR126C-RELATED"/>
    <property type="match status" value="1"/>
</dbReference>
<dbReference type="PROSITE" id="PS51273">
    <property type="entry name" value="GATASE_TYPE_1"/>
    <property type="match status" value="1"/>
</dbReference>
<protein>
    <submittedName>
        <fullName evidence="2">GMP synthase-like glutamine amidotransferase</fullName>
    </submittedName>
</protein>
<dbReference type="InterPro" id="IPR029062">
    <property type="entry name" value="Class_I_gatase-like"/>
</dbReference>
<keyword evidence="3" id="KW-1185">Reference proteome</keyword>
<dbReference type="AlphaFoldDB" id="A0A4R1YG29"/>
<dbReference type="Proteomes" id="UP000295277">
    <property type="component" value="Unassembled WGS sequence"/>
</dbReference>
<evidence type="ECO:0000313" key="3">
    <source>
        <dbReference type="Proteomes" id="UP000295277"/>
    </source>
</evidence>
<dbReference type="CDD" id="cd01741">
    <property type="entry name" value="GATase1_1"/>
    <property type="match status" value="1"/>
</dbReference>
<dbReference type="Gene3D" id="3.40.50.880">
    <property type="match status" value="1"/>
</dbReference>
<dbReference type="GO" id="GO:0005829">
    <property type="term" value="C:cytosol"/>
    <property type="evidence" value="ECO:0007669"/>
    <property type="project" value="TreeGrafter"/>
</dbReference>
<evidence type="ECO:0000313" key="2">
    <source>
        <dbReference type="EMBL" id="TCM75042.1"/>
    </source>
</evidence>
<organism evidence="2 3">
    <name type="scientific">Rhodovulum steppense</name>
    <dbReference type="NCBI Taxonomy" id="540251"/>
    <lineage>
        <taxon>Bacteria</taxon>
        <taxon>Pseudomonadati</taxon>
        <taxon>Pseudomonadota</taxon>
        <taxon>Alphaproteobacteria</taxon>
        <taxon>Rhodobacterales</taxon>
        <taxon>Paracoccaceae</taxon>
        <taxon>Rhodovulum</taxon>
    </lineage>
</organism>
<keyword evidence="2" id="KW-0315">Glutamine amidotransferase</keyword>
<dbReference type="OrthoDB" id="7365442at2"/>
<name>A0A4R1YG29_9RHOB</name>
<dbReference type="EMBL" id="SLVM01000045">
    <property type="protein sequence ID" value="TCM75042.1"/>
    <property type="molecule type" value="Genomic_DNA"/>
</dbReference>
<reference evidence="2 3" key="1">
    <citation type="submission" date="2019-03" db="EMBL/GenBank/DDBJ databases">
        <title>Genomic Encyclopedia of Type Strains, Phase IV (KMG-IV): sequencing the most valuable type-strain genomes for metagenomic binning, comparative biology and taxonomic classification.</title>
        <authorList>
            <person name="Goeker M."/>
        </authorList>
    </citation>
    <scope>NUCLEOTIDE SEQUENCE [LARGE SCALE GENOMIC DNA]</scope>
    <source>
        <strain evidence="2 3">DSM 21153</strain>
    </source>
</reference>
<accession>A0A4R1YG29</accession>
<dbReference type="Pfam" id="PF00117">
    <property type="entry name" value="GATase"/>
    <property type="match status" value="1"/>
</dbReference>
<dbReference type="SUPFAM" id="SSF52317">
    <property type="entry name" value="Class I glutamine amidotransferase-like"/>
    <property type="match status" value="1"/>
</dbReference>